<keyword evidence="1" id="KW-0812">Transmembrane</keyword>
<evidence type="ECO:0000256" key="1">
    <source>
        <dbReference type="SAM" id="Phobius"/>
    </source>
</evidence>
<gene>
    <name evidence="2" type="ORF">E5S67_03400</name>
</gene>
<keyword evidence="1" id="KW-1133">Transmembrane helix</keyword>
<keyword evidence="1" id="KW-0472">Membrane</keyword>
<evidence type="ECO:0000313" key="2">
    <source>
        <dbReference type="EMBL" id="NQE35665.1"/>
    </source>
</evidence>
<proteinExistence type="predicted"/>
<name>A0ABX2CZ47_9CYAN</name>
<organism evidence="2 3">
    <name type="scientific">Microcoleus asticus IPMA8</name>
    <dbReference type="NCBI Taxonomy" id="2563858"/>
    <lineage>
        <taxon>Bacteria</taxon>
        <taxon>Bacillati</taxon>
        <taxon>Cyanobacteriota</taxon>
        <taxon>Cyanophyceae</taxon>
        <taxon>Oscillatoriophycideae</taxon>
        <taxon>Oscillatoriales</taxon>
        <taxon>Microcoleaceae</taxon>
        <taxon>Microcoleus</taxon>
        <taxon>Microcoleus asticus</taxon>
    </lineage>
</organism>
<protein>
    <submittedName>
        <fullName evidence="2">Uncharacterized protein</fullName>
    </submittedName>
</protein>
<evidence type="ECO:0000313" key="3">
    <source>
        <dbReference type="Proteomes" id="UP000702425"/>
    </source>
</evidence>
<keyword evidence="3" id="KW-1185">Reference proteome</keyword>
<dbReference type="EMBL" id="SRRZ01000061">
    <property type="protein sequence ID" value="NQE35665.1"/>
    <property type="molecule type" value="Genomic_DNA"/>
</dbReference>
<dbReference type="Proteomes" id="UP000702425">
    <property type="component" value="Unassembled WGS sequence"/>
</dbReference>
<comment type="caution">
    <text evidence="2">The sequence shown here is derived from an EMBL/GenBank/DDBJ whole genome shotgun (WGS) entry which is preliminary data.</text>
</comment>
<reference evidence="2 3" key="1">
    <citation type="journal article" date="2020" name="Sci. Rep.">
        <title>A novel cyanobacterial geosmin producer, revising GeoA distribution and dispersion patterns in Bacteria.</title>
        <authorList>
            <person name="Churro C."/>
            <person name="Semedo-Aguiar A.P."/>
            <person name="Silva A.D."/>
            <person name="Pereira-Leal J.B."/>
            <person name="Leite R.B."/>
        </authorList>
    </citation>
    <scope>NUCLEOTIDE SEQUENCE [LARGE SCALE GENOMIC DNA]</scope>
    <source>
        <strain evidence="2 3">IPMA8</strain>
    </source>
</reference>
<sequence length="79" mass="8959">MATLATAGVTIIMPWTPLGTLFGFRPLPLSFILVLGAILVFYFSAVENVKGVFYSRVQFYLSRRSSYDFEQLRNVTVIF</sequence>
<feature type="transmembrane region" description="Helical" evidence="1">
    <location>
        <begin position="27"/>
        <end position="46"/>
    </location>
</feature>
<accession>A0ABX2CZ47</accession>